<accession>A0A6N7S4E1</accession>
<dbReference type="PROSITE" id="PS50930">
    <property type="entry name" value="HTH_LYTTR"/>
    <property type="match status" value="1"/>
</dbReference>
<evidence type="ECO:0000259" key="1">
    <source>
        <dbReference type="PROSITE" id="PS50930"/>
    </source>
</evidence>
<gene>
    <name evidence="3" type="ORF">GKD88_02240</name>
    <name evidence="2" type="ORF">GKE08_02440</name>
</gene>
<comment type="caution">
    <text evidence="2">The sequence shown here is derived from an EMBL/GenBank/DDBJ whole genome shotgun (WGS) entry which is preliminary data.</text>
</comment>
<dbReference type="GO" id="GO:0003677">
    <property type="term" value="F:DNA binding"/>
    <property type="evidence" value="ECO:0007669"/>
    <property type="project" value="InterPro"/>
</dbReference>
<dbReference type="EMBL" id="WKPI01000002">
    <property type="protein sequence ID" value="MSC31941.1"/>
    <property type="molecule type" value="Genomic_DNA"/>
</dbReference>
<name>A0A6N7S4E1_9FIRM</name>
<evidence type="ECO:0000313" key="4">
    <source>
        <dbReference type="Proteomes" id="UP000433575"/>
    </source>
</evidence>
<dbReference type="Proteomes" id="UP000433575">
    <property type="component" value="Unassembled WGS sequence"/>
</dbReference>
<dbReference type="SMART" id="SM00850">
    <property type="entry name" value="LytTR"/>
    <property type="match status" value="1"/>
</dbReference>
<evidence type="ECO:0000313" key="2">
    <source>
        <dbReference type="EMBL" id="MSA88186.1"/>
    </source>
</evidence>
<dbReference type="Gene3D" id="2.40.50.1020">
    <property type="entry name" value="LytTr DNA-binding domain"/>
    <property type="match status" value="1"/>
</dbReference>
<proteinExistence type="predicted"/>
<dbReference type="Pfam" id="PF04397">
    <property type="entry name" value="LytTR"/>
    <property type="match status" value="1"/>
</dbReference>
<dbReference type="InterPro" id="IPR046947">
    <property type="entry name" value="LytR-like"/>
</dbReference>
<protein>
    <submittedName>
        <fullName evidence="2">LytTR family transcriptional regulator</fullName>
    </submittedName>
</protein>
<dbReference type="Proteomes" id="UP000480929">
    <property type="component" value="Unassembled WGS sequence"/>
</dbReference>
<dbReference type="OrthoDB" id="9808614at2"/>
<feature type="domain" description="HTH LytTR-type" evidence="1">
    <location>
        <begin position="54"/>
        <end position="145"/>
    </location>
</feature>
<evidence type="ECO:0000313" key="3">
    <source>
        <dbReference type="EMBL" id="MSC31941.1"/>
    </source>
</evidence>
<dbReference type="EMBL" id="WKPJ01000002">
    <property type="protein sequence ID" value="MSA88186.1"/>
    <property type="molecule type" value="Genomic_DNA"/>
</dbReference>
<evidence type="ECO:0000313" key="5">
    <source>
        <dbReference type="Proteomes" id="UP000480929"/>
    </source>
</evidence>
<sequence>MRVVIRNVTSRQEEQVVLECVAFTPEFEDIRNYCLSKEKSLIGMTGSTQRPVYYDEILYIEAVDEKTFAYTETSVFELRTRLYKLEAQLRSEKFVRCSKAFLISLMKVESIRPAINGRYCARMKNGEEVIISRRYVRQVKRQIKEELTWNLKNF</sequence>
<organism evidence="2 4">
    <name type="scientific">Holdemania massiliensis</name>
    <dbReference type="NCBI Taxonomy" id="1468449"/>
    <lineage>
        <taxon>Bacteria</taxon>
        <taxon>Bacillati</taxon>
        <taxon>Bacillota</taxon>
        <taxon>Erysipelotrichia</taxon>
        <taxon>Erysipelotrichales</taxon>
        <taxon>Erysipelotrichaceae</taxon>
        <taxon>Holdemania</taxon>
    </lineage>
</organism>
<dbReference type="RefSeq" id="WP_154237818.1">
    <property type="nucleotide sequence ID" value="NZ_CALJPI010000099.1"/>
</dbReference>
<dbReference type="AlphaFoldDB" id="A0A6N7S4E1"/>
<dbReference type="PANTHER" id="PTHR37299">
    <property type="entry name" value="TRANSCRIPTIONAL REGULATOR-RELATED"/>
    <property type="match status" value="1"/>
</dbReference>
<dbReference type="InterPro" id="IPR007492">
    <property type="entry name" value="LytTR_DNA-bd_dom"/>
</dbReference>
<dbReference type="PANTHER" id="PTHR37299:SF4">
    <property type="entry name" value="TRANSCRIPTIONAL REGULATOR"/>
    <property type="match status" value="1"/>
</dbReference>
<reference evidence="4 5" key="1">
    <citation type="journal article" date="2019" name="Nat. Med.">
        <title>A library of human gut bacterial isolates paired with longitudinal multiomics data enables mechanistic microbiome research.</title>
        <authorList>
            <person name="Poyet M."/>
            <person name="Groussin M."/>
            <person name="Gibbons S.M."/>
            <person name="Avila-Pacheco J."/>
            <person name="Jiang X."/>
            <person name="Kearney S.M."/>
            <person name="Perrotta A.R."/>
            <person name="Berdy B."/>
            <person name="Zhao S."/>
            <person name="Lieberman T.D."/>
            <person name="Swanson P.K."/>
            <person name="Smith M."/>
            <person name="Roesemann S."/>
            <person name="Alexander J.E."/>
            <person name="Rich S.A."/>
            <person name="Livny J."/>
            <person name="Vlamakis H."/>
            <person name="Clish C."/>
            <person name="Bullock K."/>
            <person name="Deik A."/>
            <person name="Scott J."/>
            <person name="Pierce K.A."/>
            <person name="Xavier R.J."/>
            <person name="Alm E.J."/>
        </authorList>
    </citation>
    <scope>NUCLEOTIDE SEQUENCE [LARGE SCALE GENOMIC DNA]</scope>
    <source>
        <strain evidence="2 4">BIOML-A4</strain>
        <strain evidence="3 5">BIOML-A5</strain>
    </source>
</reference>
<keyword evidence="5" id="KW-1185">Reference proteome</keyword>
<dbReference type="GO" id="GO:0000156">
    <property type="term" value="F:phosphorelay response regulator activity"/>
    <property type="evidence" value="ECO:0007669"/>
    <property type="project" value="InterPro"/>
</dbReference>